<dbReference type="EMBL" id="JAVTXN010000055">
    <property type="protein sequence ID" value="MDT9610242.1"/>
    <property type="molecule type" value="Genomic_DNA"/>
</dbReference>
<feature type="compositionally biased region" description="Basic and acidic residues" evidence="1">
    <location>
        <begin position="44"/>
        <end position="63"/>
    </location>
</feature>
<organism evidence="2 3">
    <name type="scientific">Lactobacillus crispatus</name>
    <dbReference type="NCBI Taxonomy" id="47770"/>
    <lineage>
        <taxon>Bacteria</taxon>
        <taxon>Bacillati</taxon>
        <taxon>Bacillota</taxon>
        <taxon>Bacilli</taxon>
        <taxon>Lactobacillales</taxon>
        <taxon>Lactobacillaceae</taxon>
        <taxon>Lactobacillus</taxon>
    </lineage>
</organism>
<evidence type="ECO:0000313" key="2">
    <source>
        <dbReference type="EMBL" id="MDT9610242.1"/>
    </source>
</evidence>
<reference evidence="2" key="1">
    <citation type="submission" date="2023-08" db="EMBL/GenBank/DDBJ databases">
        <title>Lactobacillus from the Female Urinary Tract.</title>
        <authorList>
            <person name="Stegman N."/>
            <person name="Jackson B."/>
            <person name="Steiling M."/>
            <person name="Sedano C."/>
            <person name="Wolfe A."/>
            <person name="Putonti C."/>
        </authorList>
    </citation>
    <scope>NUCLEOTIDE SEQUENCE</scope>
    <source>
        <strain evidence="2">UMB5661</strain>
    </source>
</reference>
<accession>A0AAW8WTC2</accession>
<evidence type="ECO:0000256" key="1">
    <source>
        <dbReference type="SAM" id="MobiDB-lite"/>
    </source>
</evidence>
<gene>
    <name evidence="2" type="ORF">RON39_08985</name>
</gene>
<protein>
    <submittedName>
        <fullName evidence="2">Uncharacterized protein</fullName>
    </submittedName>
</protein>
<feature type="region of interest" description="Disordered" evidence="1">
    <location>
        <begin position="34"/>
        <end position="63"/>
    </location>
</feature>
<sequence>MRTIVGIVVGSILVIWTIAANLFPNTKNQAWRLPFSSDGSHVPPDSHDSGNDNTDIHDGIDHG</sequence>
<dbReference type="RefSeq" id="WP_118992442.1">
    <property type="nucleotide sequence ID" value="NZ_CP083391.1"/>
</dbReference>
<comment type="caution">
    <text evidence="2">The sequence shown here is derived from an EMBL/GenBank/DDBJ whole genome shotgun (WGS) entry which is preliminary data.</text>
</comment>
<evidence type="ECO:0000313" key="3">
    <source>
        <dbReference type="Proteomes" id="UP001253287"/>
    </source>
</evidence>
<name>A0AAW8WTC2_9LACO</name>
<dbReference type="AlphaFoldDB" id="A0AAW8WTC2"/>
<proteinExistence type="predicted"/>
<dbReference type="Proteomes" id="UP001253287">
    <property type="component" value="Unassembled WGS sequence"/>
</dbReference>